<dbReference type="SUPFAM" id="SSF56784">
    <property type="entry name" value="HAD-like"/>
    <property type="match status" value="1"/>
</dbReference>
<sequence>MAFTTAANVPWTRIRALSFDIFGTLIDWEGGIVSSARATALGPYLPKDNKQFLLDIENHDTPIQRDNPTWLQSDVIAEGLRRYALQDLKVVEAGKLTEKEVDEACKEYAGKIGTYPAFPDTVAAIQRLGKHYKLIPLTNVDNKSFAQTLSGPLKGCDFDAIYTAEDIGSYKPSLKNFHYLLDHLKQDFGIERGDLCHVAQSLFHDHGPASEMQLMSVWVDRQGAMGGSVENAQERFGFQLRVTSLGELAEIVDAAFGKS</sequence>
<organism evidence="2 3">
    <name type="scientific">Friedmanniomyces endolithicus</name>
    <dbReference type="NCBI Taxonomy" id="329885"/>
    <lineage>
        <taxon>Eukaryota</taxon>
        <taxon>Fungi</taxon>
        <taxon>Dikarya</taxon>
        <taxon>Ascomycota</taxon>
        <taxon>Pezizomycotina</taxon>
        <taxon>Dothideomycetes</taxon>
        <taxon>Dothideomycetidae</taxon>
        <taxon>Mycosphaerellales</taxon>
        <taxon>Teratosphaeriaceae</taxon>
        <taxon>Friedmanniomyces</taxon>
    </lineage>
</organism>
<dbReference type="InterPro" id="IPR023214">
    <property type="entry name" value="HAD_sf"/>
</dbReference>
<dbReference type="PANTHER" id="PTHR43316:SF9">
    <property type="entry name" value="ACID DEHALOGENASE, PUTATIVE (AFU_ORTHOLOGUE AFUA_6G14460)-RELATED"/>
    <property type="match status" value="1"/>
</dbReference>
<gene>
    <name evidence="2" type="ORF">B0A54_17254</name>
</gene>
<evidence type="ECO:0000313" key="2">
    <source>
        <dbReference type="EMBL" id="TKA25944.1"/>
    </source>
</evidence>
<dbReference type="Proteomes" id="UP000310066">
    <property type="component" value="Unassembled WGS sequence"/>
</dbReference>
<protein>
    <recommendedName>
        <fullName evidence="4">Haloacid dehalogenase, type II</fullName>
    </recommendedName>
</protein>
<name>A0A4U0TUM9_9PEZI</name>
<evidence type="ECO:0008006" key="4">
    <source>
        <dbReference type="Google" id="ProtNLM"/>
    </source>
</evidence>
<reference evidence="2 3" key="1">
    <citation type="submission" date="2017-03" db="EMBL/GenBank/DDBJ databases">
        <title>Genomes of endolithic fungi from Antarctica.</title>
        <authorList>
            <person name="Coleine C."/>
            <person name="Masonjones S."/>
            <person name="Stajich J.E."/>
        </authorList>
    </citation>
    <scope>NUCLEOTIDE SEQUENCE [LARGE SCALE GENOMIC DNA]</scope>
    <source>
        <strain evidence="2 3">CCFEE 5311</strain>
    </source>
</reference>
<dbReference type="GO" id="GO:0016787">
    <property type="term" value="F:hydrolase activity"/>
    <property type="evidence" value="ECO:0007669"/>
    <property type="project" value="UniProtKB-KW"/>
</dbReference>
<dbReference type="AlphaFoldDB" id="A0A4U0TUM9"/>
<keyword evidence="1" id="KW-0378">Hydrolase</keyword>
<dbReference type="STRING" id="329885.A0A4U0TUM9"/>
<dbReference type="OrthoDB" id="444127at2759"/>
<comment type="caution">
    <text evidence="2">The sequence shown here is derived from an EMBL/GenBank/DDBJ whole genome shotgun (WGS) entry which is preliminary data.</text>
</comment>
<evidence type="ECO:0000256" key="1">
    <source>
        <dbReference type="ARBA" id="ARBA00022801"/>
    </source>
</evidence>
<dbReference type="InterPro" id="IPR051540">
    <property type="entry name" value="S-2-haloacid_dehalogenase"/>
</dbReference>
<evidence type="ECO:0000313" key="3">
    <source>
        <dbReference type="Proteomes" id="UP000310066"/>
    </source>
</evidence>
<dbReference type="EMBL" id="NAJP01000146">
    <property type="protein sequence ID" value="TKA25944.1"/>
    <property type="molecule type" value="Genomic_DNA"/>
</dbReference>
<dbReference type="Pfam" id="PF00702">
    <property type="entry name" value="Hydrolase"/>
    <property type="match status" value="1"/>
</dbReference>
<dbReference type="InterPro" id="IPR036412">
    <property type="entry name" value="HAD-like_sf"/>
</dbReference>
<dbReference type="Gene3D" id="3.40.50.1000">
    <property type="entry name" value="HAD superfamily/HAD-like"/>
    <property type="match status" value="1"/>
</dbReference>
<proteinExistence type="predicted"/>
<dbReference type="Gene3D" id="1.10.150.750">
    <property type="match status" value="1"/>
</dbReference>
<dbReference type="PANTHER" id="PTHR43316">
    <property type="entry name" value="HYDROLASE, HALOACID DELAHOGENASE-RELATED"/>
    <property type="match status" value="1"/>
</dbReference>
<accession>A0A4U0TUM9</accession>